<evidence type="ECO:0000313" key="2">
    <source>
        <dbReference type="Proteomes" id="UP001627154"/>
    </source>
</evidence>
<dbReference type="Proteomes" id="UP001627154">
    <property type="component" value="Unassembled WGS sequence"/>
</dbReference>
<keyword evidence="2" id="KW-1185">Reference proteome</keyword>
<organism evidence="1 2">
    <name type="scientific">Trichogramma kaykai</name>
    <dbReference type="NCBI Taxonomy" id="54128"/>
    <lineage>
        <taxon>Eukaryota</taxon>
        <taxon>Metazoa</taxon>
        <taxon>Ecdysozoa</taxon>
        <taxon>Arthropoda</taxon>
        <taxon>Hexapoda</taxon>
        <taxon>Insecta</taxon>
        <taxon>Pterygota</taxon>
        <taxon>Neoptera</taxon>
        <taxon>Endopterygota</taxon>
        <taxon>Hymenoptera</taxon>
        <taxon>Apocrita</taxon>
        <taxon>Proctotrupomorpha</taxon>
        <taxon>Chalcidoidea</taxon>
        <taxon>Trichogrammatidae</taxon>
        <taxon>Trichogramma</taxon>
    </lineage>
</organism>
<name>A0ABD2XF32_9HYME</name>
<accession>A0ABD2XF32</accession>
<proteinExistence type="predicted"/>
<evidence type="ECO:0000313" key="1">
    <source>
        <dbReference type="EMBL" id="KAL3403484.1"/>
    </source>
</evidence>
<sequence>MTLVVEITTSRYITSRQTSENSPPACVPVYNLTSFSSSSCVVRAHNRSSSLPIWVYKAITRETWRDTHKK</sequence>
<dbReference type="EMBL" id="JBJJXI010000030">
    <property type="protein sequence ID" value="KAL3403484.1"/>
    <property type="molecule type" value="Genomic_DNA"/>
</dbReference>
<protein>
    <submittedName>
        <fullName evidence="1">Uncharacterized protein</fullName>
    </submittedName>
</protein>
<gene>
    <name evidence="1" type="ORF">TKK_003757</name>
</gene>
<reference evidence="1 2" key="1">
    <citation type="journal article" date="2024" name="bioRxiv">
        <title>A reference genome for Trichogramma kaykai: A tiny desert-dwelling parasitoid wasp with competing sex-ratio distorters.</title>
        <authorList>
            <person name="Culotta J."/>
            <person name="Lindsey A.R."/>
        </authorList>
    </citation>
    <scope>NUCLEOTIDE SEQUENCE [LARGE SCALE GENOMIC DNA]</scope>
    <source>
        <strain evidence="1 2">KSX58</strain>
    </source>
</reference>
<comment type="caution">
    <text evidence="1">The sequence shown here is derived from an EMBL/GenBank/DDBJ whole genome shotgun (WGS) entry which is preliminary data.</text>
</comment>
<dbReference type="AlphaFoldDB" id="A0ABD2XF32"/>